<dbReference type="OMA" id="ENKRWYF"/>
<gene>
    <name evidence="3" type="ORF">FDP41_005131</name>
</gene>
<protein>
    <recommendedName>
        <fullName evidence="2">SPRY domain-containing protein</fullName>
    </recommendedName>
</protein>
<dbReference type="InterPro" id="IPR050672">
    <property type="entry name" value="FBXO45-Fsn/SPSB_families"/>
</dbReference>
<feature type="region of interest" description="Disordered" evidence="1">
    <location>
        <begin position="1"/>
        <end position="23"/>
    </location>
</feature>
<dbReference type="Proteomes" id="UP000444721">
    <property type="component" value="Unassembled WGS sequence"/>
</dbReference>
<dbReference type="AlphaFoldDB" id="A0A6A5BNX6"/>
<dbReference type="PANTHER" id="PTHR12245">
    <property type="entry name" value="SPRY DOMAIN CONTAINING SOCS BOX PROTEIN"/>
    <property type="match status" value="1"/>
</dbReference>
<dbReference type="InterPro" id="IPR003877">
    <property type="entry name" value="SPRY_dom"/>
</dbReference>
<evidence type="ECO:0000313" key="4">
    <source>
        <dbReference type="Proteomes" id="UP000444721"/>
    </source>
</evidence>
<feature type="domain" description="SPRY" evidence="2">
    <location>
        <begin position="302"/>
        <end position="407"/>
    </location>
</feature>
<dbReference type="SUPFAM" id="SSF49899">
    <property type="entry name" value="Concanavalin A-like lectins/glucanases"/>
    <property type="match status" value="1"/>
</dbReference>
<dbReference type="OrthoDB" id="10253738at2759"/>
<feature type="compositionally biased region" description="Low complexity" evidence="1">
    <location>
        <begin position="1"/>
        <end position="18"/>
    </location>
</feature>
<dbReference type="PANTHER" id="PTHR12245:SF5">
    <property type="entry name" value="SPRY DOMAIN-CONTAINING SOCS BOX PROTEIN 3"/>
    <property type="match status" value="1"/>
</dbReference>
<dbReference type="Pfam" id="PF00622">
    <property type="entry name" value="SPRY"/>
    <property type="match status" value="1"/>
</dbReference>
<keyword evidence="4" id="KW-1185">Reference proteome</keyword>
<reference evidence="3 4" key="1">
    <citation type="journal article" date="2019" name="Sci. Rep.">
        <title>Nanopore sequencing improves the draft genome of the human pathogenic amoeba Naegleria fowleri.</title>
        <authorList>
            <person name="Liechti N."/>
            <person name="Schurch N."/>
            <person name="Bruggmann R."/>
            <person name="Wittwer M."/>
        </authorList>
    </citation>
    <scope>NUCLEOTIDE SEQUENCE [LARGE SCALE GENOMIC DNA]</scope>
    <source>
        <strain evidence="3 4">ATCC 30894</strain>
    </source>
</reference>
<dbReference type="GeneID" id="68112349"/>
<name>A0A6A5BNX6_NAEFO</name>
<dbReference type="InterPro" id="IPR043136">
    <property type="entry name" value="B30.2/SPRY_sf"/>
</dbReference>
<dbReference type="VEuPathDB" id="AmoebaDB:NF0059230"/>
<dbReference type="VEuPathDB" id="AmoebaDB:FDP41_005131"/>
<evidence type="ECO:0000313" key="3">
    <source>
        <dbReference type="EMBL" id="KAF0975804.1"/>
    </source>
</evidence>
<organism evidence="3 4">
    <name type="scientific">Naegleria fowleri</name>
    <name type="common">Brain eating amoeba</name>
    <dbReference type="NCBI Taxonomy" id="5763"/>
    <lineage>
        <taxon>Eukaryota</taxon>
        <taxon>Discoba</taxon>
        <taxon>Heterolobosea</taxon>
        <taxon>Tetramitia</taxon>
        <taxon>Eutetramitia</taxon>
        <taxon>Vahlkampfiidae</taxon>
        <taxon>Naegleria</taxon>
    </lineage>
</organism>
<dbReference type="RefSeq" id="XP_044560517.1">
    <property type="nucleotide sequence ID" value="XM_044708623.1"/>
</dbReference>
<dbReference type="VEuPathDB" id="AmoebaDB:NfTy_051870"/>
<evidence type="ECO:0000259" key="2">
    <source>
        <dbReference type="Pfam" id="PF00622"/>
    </source>
</evidence>
<sequence length="422" mass="48217">MEKGKTSNSTSSPPTQQPHHIDRDEIQFGLDNLAGTLYTKLDKEENTFLIQIKEAATGRMWKRVISSDDALEISKQGTKLSVEAIAQMIMSAFKGEEKNLSFELLFSTECYPLSTPSSEMKNLTPTLNEIHSKKCALVVDISLKAVFLTVKVAFTLEEVERNEQVMIEDLMRKNFYFSQIIERLELKNTLLEHKYLLQSKQISDLENRLTELTQLFIQTLQLQKLRNMESLLEQQQPSQETYEESIEGVDQFSDKCSPNCVISEDKKRVHAKENAWGTTCRLSNHVSVHNNYVEFVIEKVTEECVLFFGIITAEYDNQLCTENNVIGSSQYSNSFALSLTDKKFYCNGRSVAESFVQEPTEWKVGDKIGMLVDFKQASLNYFLNGKLMAQTFKGQVDENKRWYFCVSMCKAGDCVSIAPKDE</sequence>
<dbReference type="EMBL" id="VFQX01000043">
    <property type="protein sequence ID" value="KAF0975804.1"/>
    <property type="molecule type" value="Genomic_DNA"/>
</dbReference>
<dbReference type="CDD" id="cd11709">
    <property type="entry name" value="SPRY"/>
    <property type="match status" value="1"/>
</dbReference>
<evidence type="ECO:0000256" key="1">
    <source>
        <dbReference type="SAM" id="MobiDB-lite"/>
    </source>
</evidence>
<dbReference type="Gene3D" id="2.60.120.920">
    <property type="match status" value="1"/>
</dbReference>
<proteinExistence type="predicted"/>
<comment type="caution">
    <text evidence="3">The sequence shown here is derived from an EMBL/GenBank/DDBJ whole genome shotgun (WGS) entry which is preliminary data.</text>
</comment>
<dbReference type="InterPro" id="IPR013320">
    <property type="entry name" value="ConA-like_dom_sf"/>
</dbReference>
<accession>A0A6A5BNX6</accession>